<feature type="non-terminal residue" evidence="2">
    <location>
        <position position="1"/>
    </location>
</feature>
<feature type="chain" id="PRO_5041361339" evidence="1">
    <location>
        <begin position="21"/>
        <end position="202"/>
    </location>
</feature>
<dbReference type="InterPro" id="IPR043108">
    <property type="entry name" value="Her-1_C"/>
</dbReference>
<keyword evidence="3" id="KW-1185">Reference proteome</keyword>
<dbReference type="Gene3D" id="1.10.150.370">
    <property type="entry name" value="Caenorhabditis elegans Her-1, C-terminal domain"/>
    <property type="match status" value="1"/>
</dbReference>
<gene>
    <name evidence="2" type="ORF">MSPICULIGERA_LOCUS19539</name>
</gene>
<dbReference type="InterPro" id="IPR015313">
    <property type="entry name" value="Her-1"/>
</dbReference>
<dbReference type="Pfam" id="PF09232">
    <property type="entry name" value="Caenor_Her-1"/>
    <property type="match status" value="1"/>
</dbReference>
<comment type="caution">
    <text evidence="2">The sequence shown here is derived from an EMBL/GenBank/DDBJ whole genome shotgun (WGS) entry which is preliminary data.</text>
</comment>
<feature type="signal peptide" evidence="1">
    <location>
        <begin position="1"/>
        <end position="20"/>
    </location>
</feature>
<evidence type="ECO:0000313" key="3">
    <source>
        <dbReference type="Proteomes" id="UP001177023"/>
    </source>
</evidence>
<dbReference type="AlphaFoldDB" id="A0AA36D7X2"/>
<sequence length="202" mass="22634">MKTSTSLLICLFGVLSIVNGQDEARLNAAQECCLAGDGCCQNIIRQINPISMCTSIPDKIKTYECVNKKLYPEQKWLDMTNKDALCTIVFERIWPELMDHQKTSGCAAACHAAAKSPSLSNDDITNTLRISCTLQNQRYKCYRRCLDQLADGIIKSPYDCECQRRELQVAGYLLGPTKPSPTINYEPGMTWEQLLKRAAEAI</sequence>
<dbReference type="Proteomes" id="UP001177023">
    <property type="component" value="Unassembled WGS sequence"/>
</dbReference>
<evidence type="ECO:0000256" key="1">
    <source>
        <dbReference type="SAM" id="SignalP"/>
    </source>
</evidence>
<accession>A0AA36D7X2</accession>
<organism evidence="2 3">
    <name type="scientific">Mesorhabditis spiculigera</name>
    <dbReference type="NCBI Taxonomy" id="96644"/>
    <lineage>
        <taxon>Eukaryota</taxon>
        <taxon>Metazoa</taxon>
        <taxon>Ecdysozoa</taxon>
        <taxon>Nematoda</taxon>
        <taxon>Chromadorea</taxon>
        <taxon>Rhabditida</taxon>
        <taxon>Rhabditina</taxon>
        <taxon>Rhabditomorpha</taxon>
        <taxon>Rhabditoidea</taxon>
        <taxon>Rhabditidae</taxon>
        <taxon>Mesorhabditinae</taxon>
        <taxon>Mesorhabditis</taxon>
    </lineage>
</organism>
<dbReference type="EMBL" id="CATQJA010002663">
    <property type="protein sequence ID" value="CAJ0581378.1"/>
    <property type="molecule type" value="Genomic_DNA"/>
</dbReference>
<dbReference type="PANTHER" id="PTHR37979">
    <property type="entry name" value="PROTEIN HER-1"/>
    <property type="match status" value="1"/>
</dbReference>
<keyword evidence="1" id="KW-0732">Signal</keyword>
<proteinExistence type="predicted"/>
<reference evidence="2" key="1">
    <citation type="submission" date="2023-06" db="EMBL/GenBank/DDBJ databases">
        <authorList>
            <person name="Delattre M."/>
        </authorList>
    </citation>
    <scope>NUCLEOTIDE SEQUENCE</scope>
    <source>
        <strain evidence="2">AF72</strain>
    </source>
</reference>
<dbReference type="PANTHER" id="PTHR37979:SF1">
    <property type="entry name" value="PROTEIN HER-1"/>
    <property type="match status" value="1"/>
</dbReference>
<protein>
    <submittedName>
        <fullName evidence="2">Uncharacterized protein</fullName>
    </submittedName>
</protein>
<dbReference type="SUPFAM" id="SSF110014">
    <property type="entry name" value="Her-1"/>
    <property type="match status" value="1"/>
</dbReference>
<evidence type="ECO:0000313" key="2">
    <source>
        <dbReference type="EMBL" id="CAJ0581378.1"/>
    </source>
</evidence>
<name>A0AA36D7X2_9BILA</name>
<dbReference type="InterPro" id="IPR036341">
    <property type="entry name" value="Her-1_sf"/>
</dbReference>